<protein>
    <submittedName>
        <fullName evidence="6">Multiple sugar transport system substrate-binding protein</fullName>
    </submittedName>
</protein>
<dbReference type="SUPFAM" id="SSF53850">
    <property type="entry name" value="Periplasmic binding protein-like II"/>
    <property type="match status" value="1"/>
</dbReference>
<dbReference type="GO" id="GO:0042956">
    <property type="term" value="P:maltodextrin transmembrane transport"/>
    <property type="evidence" value="ECO:0007669"/>
    <property type="project" value="TreeGrafter"/>
</dbReference>
<evidence type="ECO:0000256" key="4">
    <source>
        <dbReference type="SAM" id="MobiDB-lite"/>
    </source>
</evidence>
<dbReference type="RefSeq" id="WP_183682339.1">
    <property type="nucleotide sequence ID" value="NZ_CAUQIH010000035.1"/>
</dbReference>
<feature type="signal peptide" evidence="5">
    <location>
        <begin position="1"/>
        <end position="20"/>
    </location>
</feature>
<reference evidence="6 7" key="1">
    <citation type="submission" date="2020-08" db="EMBL/GenBank/DDBJ databases">
        <title>Genomic Encyclopedia of Type Strains, Phase IV (KMG-IV): sequencing the most valuable type-strain genomes for metagenomic binning, comparative biology and taxonomic classification.</title>
        <authorList>
            <person name="Goeker M."/>
        </authorList>
    </citation>
    <scope>NUCLEOTIDE SEQUENCE [LARGE SCALE GENOMIC DNA]</scope>
    <source>
        <strain evidence="6 7">DSM 17245</strain>
    </source>
</reference>
<evidence type="ECO:0000256" key="2">
    <source>
        <dbReference type="ARBA" id="ARBA00022448"/>
    </source>
</evidence>
<dbReference type="GeneID" id="85013977"/>
<evidence type="ECO:0000256" key="5">
    <source>
        <dbReference type="SAM" id="SignalP"/>
    </source>
</evidence>
<keyword evidence="6" id="KW-0762">Sugar transport</keyword>
<dbReference type="GO" id="GO:0055052">
    <property type="term" value="C:ATP-binding cassette (ABC) transporter complex, substrate-binding subunit-containing"/>
    <property type="evidence" value="ECO:0007669"/>
    <property type="project" value="TreeGrafter"/>
</dbReference>
<dbReference type="GO" id="GO:0015768">
    <property type="term" value="P:maltose transport"/>
    <property type="evidence" value="ECO:0007669"/>
    <property type="project" value="TreeGrafter"/>
</dbReference>
<evidence type="ECO:0000256" key="1">
    <source>
        <dbReference type="ARBA" id="ARBA00008520"/>
    </source>
</evidence>
<dbReference type="InterPro" id="IPR006059">
    <property type="entry name" value="SBP"/>
</dbReference>
<feature type="region of interest" description="Disordered" evidence="4">
    <location>
        <begin position="30"/>
        <end position="62"/>
    </location>
</feature>
<dbReference type="GO" id="GO:1901982">
    <property type="term" value="F:maltose binding"/>
    <property type="evidence" value="ECO:0007669"/>
    <property type="project" value="TreeGrafter"/>
</dbReference>
<dbReference type="Pfam" id="PF01547">
    <property type="entry name" value="SBP_bac_1"/>
    <property type="match status" value="1"/>
</dbReference>
<dbReference type="AlphaFoldDB" id="A0A7W9SE24"/>
<accession>A0A7W9SE24</accession>
<feature type="chain" id="PRO_5039102861" evidence="5">
    <location>
        <begin position="21"/>
        <end position="457"/>
    </location>
</feature>
<keyword evidence="3 5" id="KW-0732">Signal</keyword>
<dbReference type="PANTHER" id="PTHR30061">
    <property type="entry name" value="MALTOSE-BINDING PERIPLASMIC PROTEIN"/>
    <property type="match status" value="1"/>
</dbReference>
<evidence type="ECO:0000313" key="6">
    <source>
        <dbReference type="EMBL" id="MBB6040449.1"/>
    </source>
</evidence>
<organism evidence="6 7">
    <name type="scientific">Oribacterium sinus</name>
    <dbReference type="NCBI Taxonomy" id="237576"/>
    <lineage>
        <taxon>Bacteria</taxon>
        <taxon>Bacillati</taxon>
        <taxon>Bacillota</taxon>
        <taxon>Clostridia</taxon>
        <taxon>Lachnospirales</taxon>
        <taxon>Lachnospiraceae</taxon>
        <taxon>Oribacterium</taxon>
    </lineage>
</organism>
<proteinExistence type="inferred from homology"/>
<dbReference type="EMBL" id="JACHHH010000002">
    <property type="protein sequence ID" value="MBB6040449.1"/>
    <property type="molecule type" value="Genomic_DNA"/>
</dbReference>
<comment type="caution">
    <text evidence="6">The sequence shown here is derived from an EMBL/GenBank/DDBJ whole genome shotgun (WGS) entry which is preliminary data.</text>
</comment>
<dbReference type="PANTHER" id="PTHR30061:SF50">
    <property type="entry name" value="MALTOSE_MALTODEXTRIN-BINDING PERIPLASMIC PROTEIN"/>
    <property type="match status" value="1"/>
</dbReference>
<dbReference type="Proteomes" id="UP000522163">
    <property type="component" value="Unassembled WGS sequence"/>
</dbReference>
<gene>
    <name evidence="6" type="ORF">HNQ46_000412</name>
</gene>
<dbReference type="Gene3D" id="3.40.190.10">
    <property type="entry name" value="Periplasmic binding protein-like II"/>
    <property type="match status" value="1"/>
</dbReference>
<feature type="compositionally biased region" description="Basic and acidic residues" evidence="4">
    <location>
        <begin position="40"/>
        <end position="50"/>
    </location>
</feature>
<dbReference type="PROSITE" id="PS51257">
    <property type="entry name" value="PROKAR_LIPOPROTEIN"/>
    <property type="match status" value="1"/>
</dbReference>
<evidence type="ECO:0000313" key="7">
    <source>
        <dbReference type="Proteomes" id="UP000522163"/>
    </source>
</evidence>
<sequence>MKRKERLFLSLSLVAGMALSACGGAAQEAKDSASQAQMETKAEEAGKTEETTNGTGTVDNPEEVTVPAGTLSFWSLFTGGDGDWFKQIKDQYNQTNPKNPVEIITLVWDDYYTKLQTAVAAGKGPDIGISHVSKLYELSQSGVAEPLDDYLKKLNIDLSKDYQKSSLDSVSIDGKIYAIPLDTHAEVMYYNTSLLEEAGVTEEELLNVKDMEGFKDILKRCKEKLPAEISPLGLTQSGDDPFRTWYAIYFQMGGKDFINAEGKNTIDVEVGKKALEELEVLYKEGYILPGIDDSQALFQSGKAAILFGGTWLTGAYEQTENLKFNNTTFPQLFGDKPYCWADSHTLILPKKEKRTEEETLSAVQFMVYASKDGGIVWAGSGQIPSANEANQSEEYKKLKGYNVISELEYAKYAPKSEHYYGGMKKDLMDAVGAYLTGNSSLDEAGTALKEAVENNLD</sequence>
<keyword evidence="2" id="KW-0813">Transport</keyword>
<evidence type="ECO:0000256" key="3">
    <source>
        <dbReference type="ARBA" id="ARBA00022729"/>
    </source>
</evidence>
<name>A0A7W9SE24_9FIRM</name>
<comment type="similarity">
    <text evidence="1">Belongs to the bacterial solute-binding protein 1 family.</text>
</comment>